<sequence>MSHRETQAMTLCKLDSYPADATITRRNNNGYDHDSDKEDTEAFIKNDSQVDMNDEEIQSFRNLSHKIQELETSLDKYYAENNIYAKFIEFDEYLETRASSKQFIRTVDLNRLNSFLMTLVCAGTLGYFYIWRLLFVSKGINCKLPEVYWYKYMPKALNISEGPQEEQTWTTTKCYFKSLGTWERFAEILFVLYVFMALFQIFFARSSSLNWKKADRLIKYLPLNIALKRNSVTDLHLLIAKVSENENARKSIAMCDKVLSALEKYEQEEKFLPVLMEVIVWSATDEKVGDIVKKVLQPKDK</sequence>
<name>A0ABN7SYU3_OIKDI</name>
<protein>
    <submittedName>
        <fullName evidence="2">Oidioi.mRNA.OKI2018_I69.chr1.g3224.t1.cds</fullName>
    </submittedName>
</protein>
<organism evidence="2 3">
    <name type="scientific">Oikopleura dioica</name>
    <name type="common">Tunicate</name>
    <dbReference type="NCBI Taxonomy" id="34765"/>
    <lineage>
        <taxon>Eukaryota</taxon>
        <taxon>Metazoa</taxon>
        <taxon>Chordata</taxon>
        <taxon>Tunicata</taxon>
        <taxon>Appendicularia</taxon>
        <taxon>Copelata</taxon>
        <taxon>Oikopleuridae</taxon>
        <taxon>Oikopleura</taxon>
    </lineage>
</organism>
<feature type="transmembrane region" description="Helical" evidence="1">
    <location>
        <begin position="112"/>
        <end position="131"/>
    </location>
</feature>
<dbReference type="EMBL" id="OU015566">
    <property type="protein sequence ID" value="CAG5107245.1"/>
    <property type="molecule type" value="Genomic_DNA"/>
</dbReference>
<evidence type="ECO:0000256" key="1">
    <source>
        <dbReference type="SAM" id="Phobius"/>
    </source>
</evidence>
<keyword evidence="1" id="KW-1133">Transmembrane helix</keyword>
<accession>A0ABN7SYU3</accession>
<dbReference type="Proteomes" id="UP001158576">
    <property type="component" value="Chromosome 1"/>
</dbReference>
<gene>
    <name evidence="2" type="ORF">OKIOD_LOCUS11989</name>
</gene>
<keyword evidence="3" id="KW-1185">Reference proteome</keyword>
<keyword evidence="1" id="KW-0472">Membrane</keyword>
<reference evidence="2 3" key="1">
    <citation type="submission" date="2021-04" db="EMBL/GenBank/DDBJ databases">
        <authorList>
            <person name="Bliznina A."/>
        </authorList>
    </citation>
    <scope>NUCLEOTIDE SEQUENCE [LARGE SCALE GENOMIC DNA]</scope>
</reference>
<evidence type="ECO:0000313" key="2">
    <source>
        <dbReference type="EMBL" id="CAG5107245.1"/>
    </source>
</evidence>
<evidence type="ECO:0000313" key="3">
    <source>
        <dbReference type="Proteomes" id="UP001158576"/>
    </source>
</evidence>
<feature type="transmembrane region" description="Helical" evidence="1">
    <location>
        <begin position="185"/>
        <end position="204"/>
    </location>
</feature>
<proteinExistence type="predicted"/>
<keyword evidence="1" id="KW-0812">Transmembrane</keyword>